<dbReference type="PROSITE" id="PS50931">
    <property type="entry name" value="HTH_LYSR"/>
    <property type="match status" value="1"/>
</dbReference>
<keyword evidence="4" id="KW-0804">Transcription</keyword>
<evidence type="ECO:0000256" key="4">
    <source>
        <dbReference type="ARBA" id="ARBA00023163"/>
    </source>
</evidence>
<dbReference type="GO" id="GO:0003700">
    <property type="term" value="F:DNA-binding transcription factor activity"/>
    <property type="evidence" value="ECO:0007669"/>
    <property type="project" value="InterPro"/>
</dbReference>
<dbReference type="Gene3D" id="1.10.10.10">
    <property type="entry name" value="Winged helix-like DNA-binding domain superfamily/Winged helix DNA-binding domain"/>
    <property type="match status" value="1"/>
</dbReference>
<gene>
    <name evidence="6" type="ORF">OOJ94_17475</name>
</gene>
<name>A0AAX6LJ70_LACPE</name>
<protein>
    <submittedName>
        <fullName evidence="6">LysR family transcriptional regulator</fullName>
    </submittedName>
</protein>
<evidence type="ECO:0000256" key="1">
    <source>
        <dbReference type="ARBA" id="ARBA00009437"/>
    </source>
</evidence>
<sequence>MDTRDLSIFSAAYESSSFSQAANQLYMSPQGVSKSITKLENELGVKLFKRTTKGIAPTKPAHRLYEKATDLRVTFQSITMTKSDNNVHQEMVNLFIADDFSSYLGFDFFNDFQNKYSNKTLNFVEFPDSMLTSALMDHGNIGFIEGPIDFDQFSGFYITTNHYAAILSPNYPLANNPMINIQDLNHESLATKSKEFKIFNLHLSELVKHKVFPIHTIQTSNNDFIVEFAKRGLGVGIVPDYLLQLPHFKDLVATNQVVARPLDGATLKRDVYFVQVNGKQLTEGERLFKAYVQEFFN</sequence>
<dbReference type="AlphaFoldDB" id="A0AAX6LJ70"/>
<dbReference type="PANTHER" id="PTHR30126:SF40">
    <property type="entry name" value="HTH-TYPE TRANSCRIPTIONAL REGULATOR GLTR"/>
    <property type="match status" value="1"/>
</dbReference>
<dbReference type="CDD" id="cd05466">
    <property type="entry name" value="PBP2_LTTR_substrate"/>
    <property type="match status" value="1"/>
</dbReference>
<reference evidence="6" key="2">
    <citation type="journal article" date="2023" name="Front Nutr">
        <title>Lactiplantibacillus pentosus P2020 protects the hyperuricemia and renal inflammation in mice.</title>
        <authorList>
            <person name="Wang Z."/>
            <person name="Song L."/>
            <person name="Li X."/>
            <person name="Xiao Y."/>
            <person name="Huang Y."/>
            <person name="Zhang Y."/>
            <person name="Li J."/>
            <person name="Li M."/>
            <person name="Ren Z."/>
        </authorList>
    </citation>
    <scope>NUCLEOTIDE SEQUENCE</scope>
    <source>
        <strain evidence="6">P2000</strain>
    </source>
</reference>
<dbReference type="InterPro" id="IPR036390">
    <property type="entry name" value="WH_DNA-bd_sf"/>
</dbReference>
<reference evidence="6" key="1">
    <citation type="submission" date="2022-11" db="EMBL/GenBank/DDBJ databases">
        <authorList>
            <person name="Wang Z."/>
        </authorList>
    </citation>
    <scope>NUCLEOTIDE SEQUENCE</scope>
    <source>
        <strain evidence="6">P2000</strain>
    </source>
</reference>
<evidence type="ECO:0000259" key="5">
    <source>
        <dbReference type="PROSITE" id="PS50931"/>
    </source>
</evidence>
<dbReference type="InterPro" id="IPR005119">
    <property type="entry name" value="LysR_subst-bd"/>
</dbReference>
<dbReference type="Pfam" id="PF03466">
    <property type="entry name" value="LysR_substrate"/>
    <property type="match status" value="1"/>
</dbReference>
<dbReference type="SUPFAM" id="SSF53850">
    <property type="entry name" value="Periplasmic binding protein-like II"/>
    <property type="match status" value="1"/>
</dbReference>
<organism evidence="6 7">
    <name type="scientific">Lactiplantibacillus pentosus</name>
    <name type="common">Lactobacillus pentosus</name>
    <dbReference type="NCBI Taxonomy" id="1589"/>
    <lineage>
        <taxon>Bacteria</taxon>
        <taxon>Bacillati</taxon>
        <taxon>Bacillota</taxon>
        <taxon>Bacilli</taxon>
        <taxon>Lactobacillales</taxon>
        <taxon>Lactobacillaceae</taxon>
        <taxon>Lactiplantibacillus</taxon>
    </lineage>
</organism>
<dbReference type="Proteomes" id="UP001151834">
    <property type="component" value="Unassembled WGS sequence"/>
</dbReference>
<proteinExistence type="inferred from homology"/>
<dbReference type="InterPro" id="IPR000847">
    <property type="entry name" value="LysR_HTH_N"/>
</dbReference>
<dbReference type="SUPFAM" id="SSF46785">
    <property type="entry name" value="Winged helix' DNA-binding domain"/>
    <property type="match status" value="1"/>
</dbReference>
<evidence type="ECO:0000256" key="3">
    <source>
        <dbReference type="ARBA" id="ARBA00023125"/>
    </source>
</evidence>
<feature type="domain" description="HTH lysR-type" evidence="5">
    <location>
        <begin position="1"/>
        <end position="58"/>
    </location>
</feature>
<keyword evidence="2" id="KW-0805">Transcription regulation</keyword>
<evidence type="ECO:0000256" key="2">
    <source>
        <dbReference type="ARBA" id="ARBA00023015"/>
    </source>
</evidence>
<comment type="caution">
    <text evidence="6">The sequence shown here is derived from an EMBL/GenBank/DDBJ whole genome shotgun (WGS) entry which is preliminary data.</text>
</comment>
<dbReference type="Pfam" id="PF00126">
    <property type="entry name" value="HTH_1"/>
    <property type="match status" value="1"/>
</dbReference>
<accession>A0AAX6LJ70</accession>
<comment type="similarity">
    <text evidence="1">Belongs to the LysR transcriptional regulatory family.</text>
</comment>
<dbReference type="GO" id="GO:0000976">
    <property type="term" value="F:transcription cis-regulatory region binding"/>
    <property type="evidence" value="ECO:0007669"/>
    <property type="project" value="TreeGrafter"/>
</dbReference>
<dbReference type="PRINTS" id="PR00039">
    <property type="entry name" value="HTHLYSR"/>
</dbReference>
<dbReference type="RefSeq" id="WP_275875368.1">
    <property type="nucleotide sequence ID" value="NZ_JAPEQV010000056.1"/>
</dbReference>
<dbReference type="PANTHER" id="PTHR30126">
    <property type="entry name" value="HTH-TYPE TRANSCRIPTIONAL REGULATOR"/>
    <property type="match status" value="1"/>
</dbReference>
<dbReference type="InterPro" id="IPR036388">
    <property type="entry name" value="WH-like_DNA-bd_sf"/>
</dbReference>
<evidence type="ECO:0000313" key="7">
    <source>
        <dbReference type="Proteomes" id="UP001151834"/>
    </source>
</evidence>
<evidence type="ECO:0000313" key="6">
    <source>
        <dbReference type="EMBL" id="MDF2314566.1"/>
    </source>
</evidence>
<dbReference type="EMBL" id="JAPEQV010000056">
    <property type="protein sequence ID" value="MDF2314566.1"/>
    <property type="molecule type" value="Genomic_DNA"/>
</dbReference>
<dbReference type="Gene3D" id="3.40.190.290">
    <property type="match status" value="1"/>
</dbReference>
<keyword evidence="3" id="KW-0238">DNA-binding</keyword>